<keyword evidence="3" id="KW-1185">Reference proteome</keyword>
<dbReference type="Pfam" id="PF12113">
    <property type="entry name" value="SVM_signal"/>
    <property type="match status" value="1"/>
</dbReference>
<gene>
    <name evidence="2" type="ORF">CHTY_003205</name>
</gene>
<feature type="domain" description="Sequence-variable mosaic (SVM) signal sequence" evidence="1">
    <location>
        <begin position="1"/>
        <end position="33"/>
    </location>
</feature>
<dbReference type="RefSeq" id="WP_203552440.1">
    <property type="nucleotide sequence ID" value="NZ_JACAOD020000016.1"/>
</dbReference>
<name>A0ABS5CZ13_9MOLU</name>
<dbReference type="InterPro" id="IPR021970">
    <property type="entry name" value="SVM_signal"/>
</dbReference>
<evidence type="ECO:0000259" key="1">
    <source>
        <dbReference type="Pfam" id="PF12113"/>
    </source>
</evidence>
<protein>
    <submittedName>
        <fullName evidence="2">SVM family protein</fullName>
    </submittedName>
</protein>
<accession>A0ABS5CZ13</accession>
<reference evidence="2" key="1">
    <citation type="submission" date="2021-04" db="EMBL/GenBank/DDBJ databases">
        <title>Genomic features of Candidatus Phytoplasma meliae isolate ChTYXIII (1SrXIII-G).</title>
        <authorList>
            <person name="Fernandez F.D."/>
            <person name="Conci L.R."/>
        </authorList>
    </citation>
    <scope>NUCLEOTIDE SEQUENCE [LARGE SCALE GENOMIC DNA]</scope>
    <source>
        <strain evidence="2">ChTYXIII-Mo</strain>
    </source>
</reference>
<proteinExistence type="predicted"/>
<dbReference type="EMBL" id="JACAOD020000016">
    <property type="protein sequence ID" value="MBP5836223.1"/>
    <property type="molecule type" value="Genomic_DNA"/>
</dbReference>
<evidence type="ECO:0000313" key="2">
    <source>
        <dbReference type="EMBL" id="MBP5836223.1"/>
    </source>
</evidence>
<sequence length="152" mass="18339">MFKFKNQFKTIYLCLITFIGLLFLFNNHQVMAMQNNTKKNVDSFDTYLNYHLGEINNKIWSISYRKQQLFMLQTSVNSIENRATYNILSKRYCKYVLLIKNLEKQQNLIYELKGNRQHMNAFRNIPEDLLNKEKSQLEELKKLVLIFNRNNI</sequence>
<comment type="caution">
    <text evidence="2">The sequence shown here is derived from an EMBL/GenBank/DDBJ whole genome shotgun (WGS) entry which is preliminary data.</text>
</comment>
<evidence type="ECO:0000313" key="3">
    <source>
        <dbReference type="Proteomes" id="UP001195571"/>
    </source>
</evidence>
<dbReference type="Proteomes" id="UP001195571">
    <property type="component" value="Unassembled WGS sequence"/>
</dbReference>
<organism evidence="2 3">
    <name type="scientific">Candidatus Phytoplasma meliae</name>
    <dbReference type="NCBI Taxonomy" id="1848402"/>
    <lineage>
        <taxon>Bacteria</taxon>
        <taxon>Bacillati</taxon>
        <taxon>Mycoplasmatota</taxon>
        <taxon>Mollicutes</taxon>
        <taxon>Acholeplasmatales</taxon>
        <taxon>Acholeplasmataceae</taxon>
        <taxon>Candidatus Phytoplasma</taxon>
        <taxon>16SrXIII (Mexican periwinkle virescence group)</taxon>
    </lineage>
</organism>